<dbReference type="Pfam" id="PF08707">
    <property type="entry name" value="PriCT_2"/>
    <property type="match status" value="1"/>
</dbReference>
<evidence type="ECO:0000313" key="3">
    <source>
        <dbReference type="EMBL" id="TRD22075.1"/>
    </source>
</evidence>
<name>A0A547Q6R8_9RHOB</name>
<feature type="compositionally biased region" description="Basic and acidic residues" evidence="1">
    <location>
        <begin position="534"/>
        <end position="547"/>
    </location>
</feature>
<organism evidence="3 4">
    <name type="scientific">Palleronia caenipelagi</name>
    <dbReference type="NCBI Taxonomy" id="2489174"/>
    <lineage>
        <taxon>Bacteria</taxon>
        <taxon>Pseudomonadati</taxon>
        <taxon>Pseudomonadota</taxon>
        <taxon>Alphaproteobacteria</taxon>
        <taxon>Rhodobacterales</taxon>
        <taxon>Roseobacteraceae</taxon>
        <taxon>Palleronia</taxon>
    </lineage>
</organism>
<sequence length="547" mass="59659">MISTPSGWRHIYFWHVEGLRCSTDKIGPDVDVRAEGGLDIAPGAVSDKGSYGRLSGPLKRVLAELKPWPDAIQPPTREPHESTGEPTGLSFEQFAAALMAIPNDDTNPDAGSRDWWVKMLAAVHHETDGSEEGLEMVQLWSAQHVSYSDTHTEEVWRSFRRGEGATGASVLYEVRRHCWGNDHAAALAMLSDEDEAGFGSDALDEETRATIEELVGPIKERTKSRRLPFLSPSDCDTLPTRDYVVKSLLAAGDVATIVGAPGAGKSLLAPYLGYMVARGDGAFDRRTRQGTVFYVTAEDRRGMRARVKALWEEHGEADAFRLVEGVSDLLRDNSPDLKDLTCAVKDQRPSLILIDTVALAFPGLEENDAKAMGRVVAVARSLTKWGAAVVLIHHDTKDGANGLPRGHSILNGALDANLYLKREDGVVTGKLTKNRNGSTDQKIAFTVATVAEGAGRRRRRRHPHHGYLPGSRRQRGQGNQAQQGRSGRDGSLPRTGGRRRCGGIEATPSLYRRAAGFHIRQRGQSPPNAGQRAKGADGERRAGLQRR</sequence>
<reference evidence="3 4" key="1">
    <citation type="submission" date="2019-06" db="EMBL/GenBank/DDBJ databases">
        <title>Paenimaribius caenipelagi gen. nov., sp. nov., isolated from a tidal flat.</title>
        <authorList>
            <person name="Yoon J.-H."/>
        </authorList>
    </citation>
    <scope>NUCLEOTIDE SEQUENCE [LARGE SCALE GENOMIC DNA]</scope>
    <source>
        <strain evidence="3 4">JBTF-M29</strain>
    </source>
</reference>
<evidence type="ECO:0000256" key="1">
    <source>
        <dbReference type="SAM" id="MobiDB-lite"/>
    </source>
</evidence>
<keyword evidence="4" id="KW-1185">Reference proteome</keyword>
<feature type="region of interest" description="Disordered" evidence="1">
    <location>
        <begin position="450"/>
        <end position="547"/>
    </location>
</feature>
<gene>
    <name evidence="3" type="ORF">FEV53_06820</name>
</gene>
<dbReference type="EMBL" id="VFSV01000008">
    <property type="protein sequence ID" value="TRD22075.1"/>
    <property type="molecule type" value="Genomic_DNA"/>
</dbReference>
<feature type="domain" description="AAA+ ATPase" evidence="2">
    <location>
        <begin position="251"/>
        <end position="424"/>
    </location>
</feature>
<feature type="compositionally biased region" description="Low complexity" evidence="1">
    <location>
        <begin position="476"/>
        <end position="485"/>
    </location>
</feature>
<accession>A0A547Q6R8</accession>
<dbReference type="InterPro" id="IPR003593">
    <property type="entry name" value="AAA+_ATPase"/>
</dbReference>
<dbReference type="Proteomes" id="UP000318590">
    <property type="component" value="Unassembled WGS sequence"/>
</dbReference>
<dbReference type="InterPro" id="IPR027417">
    <property type="entry name" value="P-loop_NTPase"/>
</dbReference>
<dbReference type="AlphaFoldDB" id="A0A547Q6R8"/>
<evidence type="ECO:0000259" key="2">
    <source>
        <dbReference type="SMART" id="SM00382"/>
    </source>
</evidence>
<protein>
    <recommendedName>
        <fullName evidence="2">AAA+ ATPase domain-containing protein</fullName>
    </recommendedName>
</protein>
<dbReference type="Pfam" id="PF13481">
    <property type="entry name" value="AAA_25"/>
    <property type="match status" value="1"/>
</dbReference>
<dbReference type="OrthoDB" id="9763644at2"/>
<dbReference type="SUPFAM" id="SSF56747">
    <property type="entry name" value="Prim-pol domain"/>
    <property type="match status" value="1"/>
</dbReference>
<evidence type="ECO:0000313" key="4">
    <source>
        <dbReference type="Proteomes" id="UP000318590"/>
    </source>
</evidence>
<feature type="compositionally biased region" description="Basic residues" evidence="1">
    <location>
        <begin position="456"/>
        <end position="465"/>
    </location>
</feature>
<dbReference type="SUPFAM" id="SSF52540">
    <property type="entry name" value="P-loop containing nucleoside triphosphate hydrolases"/>
    <property type="match status" value="1"/>
</dbReference>
<dbReference type="SMART" id="SM00382">
    <property type="entry name" value="AAA"/>
    <property type="match status" value="1"/>
</dbReference>
<dbReference type="Gene3D" id="3.40.50.300">
    <property type="entry name" value="P-loop containing nucleotide triphosphate hydrolases"/>
    <property type="match status" value="1"/>
</dbReference>
<dbReference type="GO" id="GO:0016817">
    <property type="term" value="F:hydrolase activity, acting on acid anhydrides"/>
    <property type="evidence" value="ECO:0007669"/>
    <property type="project" value="InterPro"/>
</dbReference>
<comment type="caution">
    <text evidence="3">The sequence shown here is derived from an EMBL/GenBank/DDBJ whole genome shotgun (WGS) entry which is preliminary data.</text>
</comment>
<dbReference type="RefSeq" id="WP_142834065.1">
    <property type="nucleotide sequence ID" value="NZ_VFSV01000008.1"/>
</dbReference>
<proteinExistence type="predicted"/>
<dbReference type="InterPro" id="IPR014819">
    <property type="entry name" value="PriCT_2"/>
</dbReference>